<dbReference type="InterPro" id="IPR006171">
    <property type="entry name" value="TOPRIM_dom"/>
</dbReference>
<evidence type="ECO:0000313" key="2">
    <source>
        <dbReference type="EMBL" id="PYD61160.1"/>
    </source>
</evidence>
<name>A0A318PSJ9_9PROT</name>
<dbReference type="Pfam" id="PF13362">
    <property type="entry name" value="Toprim_3"/>
    <property type="match status" value="1"/>
</dbReference>
<feature type="domain" description="Toprim" evidence="1">
    <location>
        <begin position="307"/>
        <end position="400"/>
    </location>
</feature>
<organism evidence="2 3">
    <name type="scientific">Gluconacetobacter entanii</name>
    <dbReference type="NCBI Taxonomy" id="108528"/>
    <lineage>
        <taxon>Bacteria</taxon>
        <taxon>Pseudomonadati</taxon>
        <taxon>Pseudomonadota</taxon>
        <taxon>Alphaproteobacteria</taxon>
        <taxon>Acetobacterales</taxon>
        <taxon>Acetobacteraceae</taxon>
        <taxon>Gluconacetobacter</taxon>
    </lineage>
</organism>
<protein>
    <recommendedName>
        <fullName evidence="1">Toprim domain-containing protein</fullName>
    </recommendedName>
</protein>
<reference evidence="2 3" key="1">
    <citation type="submission" date="2017-07" db="EMBL/GenBank/DDBJ databases">
        <title>A draft genome sequence of Gluconacetobacter entanii LTH 4560.</title>
        <authorList>
            <person name="Skraban J."/>
            <person name="Cleenwerck I."/>
            <person name="Vandamme P."/>
            <person name="Trcek J."/>
        </authorList>
    </citation>
    <scope>NUCLEOTIDE SEQUENCE [LARGE SCALE GENOMIC DNA]</scope>
    <source>
        <strain evidence="2 3">LTH 4560</strain>
    </source>
</reference>
<evidence type="ECO:0000259" key="1">
    <source>
        <dbReference type="Pfam" id="PF13362"/>
    </source>
</evidence>
<dbReference type="Proteomes" id="UP000248301">
    <property type="component" value="Unassembled WGS sequence"/>
</dbReference>
<dbReference type="RefSeq" id="WP_146220751.1">
    <property type="nucleotide sequence ID" value="NZ_NKUF01000057.1"/>
</dbReference>
<accession>A0A318PSJ9</accession>
<evidence type="ECO:0000313" key="3">
    <source>
        <dbReference type="Proteomes" id="UP000248301"/>
    </source>
</evidence>
<dbReference type="EMBL" id="NKUF01000057">
    <property type="protein sequence ID" value="PYD61160.1"/>
    <property type="molecule type" value="Genomic_DNA"/>
</dbReference>
<dbReference type="OrthoDB" id="123525at2"/>
<proteinExistence type="predicted"/>
<gene>
    <name evidence="2" type="ORF">CFR72_14770</name>
</gene>
<comment type="caution">
    <text evidence="2">The sequence shown here is derived from an EMBL/GenBank/DDBJ whole genome shotgun (WGS) entry which is preliminary data.</text>
</comment>
<sequence>MTLDGAKLTLWEGLRFSTTHAALQSKEAAVPIKTDRKAGKQGQEGRFIPGPIQDQIKAAAAADIVELCRSYLPSDYIAKKPRRGSVTFARKKAGRTYTATVSGKYAGWVKDWRGDNLDAVALVREYAGARDYLDALHLLAARYGIDTGTDSTEADRAELVRAAEKRAEDARAKRTAKTAQTAKQAAAEEARLKAYAARYWGQCVAIAPDSPADLYLTKTRGIRRPVEGWPAGAVRFHAGDCALVVGLADYAGTVRTAQRIFLTLDGKKKPGAGKPLLRGDRGGLFFKLPARVTVAQAYAGQHPDPIAACEGPETAMTVWAVTGLETWASIGAGANIEAPHGRLILHCRDDDAEDSPAFNAADRAAEGWLKARHAVVTVWPWPSRKQDKTDLNDVLLAEGKGAVRRAVMGPLNARYSAIAACNPVHPDVAESRKRVGEYAAQWFAGGWMNERTKLLPVGTGIGKTKATIREALAAYREAKETGQAEGRPLVLSFPDHKLTAEKLAEVQAHAKAQGINLVGRIWKGRNQNTVEAQGDGLAVPMCRNLDAVAAVQAANLSATQYLCKAKKDGCPFSEGCPYVAQMGQAADVWLVTHSILNVPKPSAIGLPLFLVMDEPTLAGAITGLEGKPRSVSSISLPTTRQEGADDYTHNAFWNWRTMEEAENDVSRIRTMLEQASHGITQGEKRPLSRSGIARHFSTGGLEAGIDRLNTAISWLAPNPSQLEGRTAILQALGRAASIMRELKRVLEDETLEETPRLVLSMDEENVLRYRLTGCRDINALWLAPANDEDPESRIPVLLLDATPNMPLIRHFFPRVIVTENIQAATPHARFTFMTGAAWGLTAQKGAIEKHQKQEAEGRTNSSDRGQTIEGIRFTLWRHWLASGCKPLLAAMGKDLHEYLEELNAKRPGFLPPECELAHFGATRGLNKWETVATILVFGRNLPPVIAMQDQAEALLGRTVEHVAPAIQGGSKTPTSRPDKETRIRTLPDGREVEITHYTHTDETTRAFLQAAMDGETIQAIGRGRAVNREADNPLSVFVYADTYPDALPLDDVQAVTVPAPWERMAVADAMSSQGASQMLMPVLTSAADAARAYPHIWDKEAKAKEAFRGEGISVGFSYKSIIIRKTHLNQNGDFDGKNGRNPPLFFHDLLASNEGYVLRYKPEGRGQNWRFAWVPDEWRDGFREWIAKALCLPADAVAVELVDCGLPEPPDPPPARAPLPLPPIADDAPAMDCILPDKQPAFPSWIIGGIERTDFPSSYLRFLERSGTKPTVYSSFFGQCEAAFGHGLGAEDENDDPALAWVMGLPAHPFSLRNLEEGMNGH</sequence>